<dbReference type="InterPro" id="IPR000326">
    <property type="entry name" value="PAP2/HPO"/>
</dbReference>
<dbReference type="Pfam" id="PF01569">
    <property type="entry name" value="PAP2"/>
    <property type="match status" value="1"/>
</dbReference>
<dbReference type="InterPro" id="IPR036938">
    <property type="entry name" value="PAP2/HPO_sf"/>
</dbReference>
<dbReference type="AlphaFoldDB" id="A0A9D7SRE7"/>
<accession>A0A9D7SRE7</accession>
<gene>
    <name evidence="2" type="ORF">IPP15_04595</name>
</gene>
<dbReference type="PANTHER" id="PTHR34599">
    <property type="entry name" value="PEROXIDASE-RELATED"/>
    <property type="match status" value="1"/>
</dbReference>
<organism evidence="2 3">
    <name type="scientific">Candidatus Opimibacter skivensis</name>
    <dbReference type="NCBI Taxonomy" id="2982028"/>
    <lineage>
        <taxon>Bacteria</taxon>
        <taxon>Pseudomonadati</taxon>
        <taxon>Bacteroidota</taxon>
        <taxon>Saprospiria</taxon>
        <taxon>Saprospirales</taxon>
        <taxon>Saprospiraceae</taxon>
        <taxon>Candidatus Opimibacter</taxon>
    </lineage>
</organism>
<name>A0A9D7SRE7_9BACT</name>
<dbReference type="Proteomes" id="UP000808337">
    <property type="component" value="Unassembled WGS sequence"/>
</dbReference>
<dbReference type="PANTHER" id="PTHR34599:SF2">
    <property type="entry name" value="TRAF-TYPE DOMAIN-CONTAINING PROTEIN"/>
    <property type="match status" value="1"/>
</dbReference>
<dbReference type="CDD" id="cd03398">
    <property type="entry name" value="PAP2_haloperoxidase"/>
    <property type="match status" value="1"/>
</dbReference>
<dbReference type="SUPFAM" id="SSF48317">
    <property type="entry name" value="Acid phosphatase/Vanadium-dependent haloperoxidase"/>
    <property type="match status" value="1"/>
</dbReference>
<evidence type="ECO:0000313" key="3">
    <source>
        <dbReference type="Proteomes" id="UP000808337"/>
    </source>
</evidence>
<comment type="caution">
    <text evidence="2">The sequence shown here is derived from an EMBL/GenBank/DDBJ whole genome shotgun (WGS) entry which is preliminary data.</text>
</comment>
<dbReference type="EMBL" id="JADKGY010000001">
    <property type="protein sequence ID" value="MBK9981693.1"/>
    <property type="molecule type" value="Genomic_DNA"/>
</dbReference>
<dbReference type="InterPro" id="IPR052559">
    <property type="entry name" value="V-haloperoxidase"/>
</dbReference>
<proteinExistence type="predicted"/>
<reference evidence="2 3" key="1">
    <citation type="submission" date="2020-10" db="EMBL/GenBank/DDBJ databases">
        <title>Connecting structure to function with the recovery of over 1000 high-quality activated sludge metagenome-assembled genomes encoding full-length rRNA genes using long-read sequencing.</title>
        <authorList>
            <person name="Singleton C.M."/>
            <person name="Petriglieri F."/>
            <person name="Kristensen J.M."/>
            <person name="Kirkegaard R.H."/>
            <person name="Michaelsen T.Y."/>
            <person name="Andersen M.H."/>
            <person name="Karst S.M."/>
            <person name="Dueholm M.S."/>
            <person name="Nielsen P.H."/>
            <person name="Albertsen M."/>
        </authorList>
    </citation>
    <scope>NUCLEOTIDE SEQUENCE [LARGE SCALE GENOMIC DNA]</scope>
    <source>
        <strain evidence="2">Ribe_18-Q3-R11-54_MAXAC.273</strain>
    </source>
</reference>
<protein>
    <submittedName>
        <fullName evidence="2">Vanadium-dependent haloperoxidase</fullName>
    </submittedName>
</protein>
<sequence length="443" mass="50066">MKSGFYLSLVILTFVIPGCKNTPFDAKMCGKTEYLHDAVKKTTEVIVHDIFSPVVAARIYAYSNIAAYEAFRYDNPKKYKSLAGQLNGLTEVPEPPKDQPVNFDIAGLEAYINISKALIFSEAEVEEFRTELYAKLKADGVPDDVFEASKAYGKTVSDHILAWSKKDNYAQTRSFPKYTVTNEPGRWQPTPPAYIEGVEPNWRQIRPLTLDSARQFPPIPPTPFSTDKNSQFYKEALEVYHINDADKESKQAIANFWDCNPYVMHQQGHLMFATKKMTPGGHWMGIVRLVTRKANLDMIATSEAYTLTSIGLFDGFISCWDEKYRTNVLRPETYINQYIDPEWVPTLQTPPFPEYTSGHSVISTASSVILSHLFGDKFNFIDSTEVEYGLPPREFHSFQEAASEAAISRQYGGIHYTPAIKNGEDEGRKIGEHVLQKVVTSTK</sequence>
<dbReference type="Gene3D" id="1.10.606.20">
    <property type="match status" value="1"/>
</dbReference>
<evidence type="ECO:0000313" key="2">
    <source>
        <dbReference type="EMBL" id="MBK9981693.1"/>
    </source>
</evidence>
<evidence type="ECO:0000259" key="1">
    <source>
        <dbReference type="Pfam" id="PF01569"/>
    </source>
</evidence>
<feature type="domain" description="Phosphatidic acid phosphatase type 2/haloperoxidase" evidence="1">
    <location>
        <begin position="312"/>
        <end position="417"/>
    </location>
</feature>